<sequence length="59" mass="6838">MKRFKEKIKAIWHIITDSEYIVFTVTMKNGKYKRGSAVISDNISQTSMDCAIETLIRNL</sequence>
<dbReference type="AlphaFoldDB" id="A0A212IXA6"/>
<name>A0A212IXA6_9BACT</name>
<evidence type="ECO:0000313" key="1">
    <source>
        <dbReference type="EMBL" id="SBV91804.1"/>
    </source>
</evidence>
<accession>A0A212IXA6</accession>
<reference evidence="1" key="1">
    <citation type="submission" date="2016-04" db="EMBL/GenBank/DDBJ databases">
        <authorList>
            <person name="Evans L.H."/>
            <person name="Alamgir A."/>
            <person name="Owens N."/>
            <person name="Weber N.D."/>
            <person name="Virtaneva K."/>
            <person name="Barbian K."/>
            <person name="Babar A."/>
            <person name="Rosenke K."/>
        </authorList>
    </citation>
    <scope>NUCLEOTIDE SEQUENCE</scope>
    <source>
        <strain evidence="1">86-1</strain>
    </source>
</reference>
<dbReference type="EMBL" id="FLUM01000001">
    <property type="protein sequence ID" value="SBV91804.1"/>
    <property type="molecule type" value="Genomic_DNA"/>
</dbReference>
<gene>
    <name evidence="1" type="ORF">KL86DYS1_10436</name>
</gene>
<dbReference type="RefSeq" id="WP_296938336.1">
    <property type="nucleotide sequence ID" value="NZ_LT599032.1"/>
</dbReference>
<proteinExistence type="predicted"/>
<protein>
    <submittedName>
        <fullName evidence="1">Uncharacterized protein</fullName>
    </submittedName>
</protein>
<organism evidence="1">
    <name type="scientific">uncultured Dysgonomonas sp</name>
    <dbReference type="NCBI Taxonomy" id="206096"/>
    <lineage>
        <taxon>Bacteria</taxon>
        <taxon>Pseudomonadati</taxon>
        <taxon>Bacteroidota</taxon>
        <taxon>Bacteroidia</taxon>
        <taxon>Bacteroidales</taxon>
        <taxon>Dysgonomonadaceae</taxon>
        <taxon>Dysgonomonas</taxon>
        <taxon>environmental samples</taxon>
    </lineage>
</organism>